<evidence type="ECO:0000313" key="3">
    <source>
        <dbReference type="EMBL" id="OOC07088.1"/>
    </source>
</evidence>
<dbReference type="InterPro" id="IPR001387">
    <property type="entry name" value="Cro/C1-type_HTH"/>
</dbReference>
<keyword evidence="5" id="KW-1185">Reference proteome</keyword>
<dbReference type="GO" id="GO:0003677">
    <property type="term" value="F:DNA binding"/>
    <property type="evidence" value="ECO:0007669"/>
    <property type="project" value="InterPro"/>
</dbReference>
<dbReference type="AlphaFoldDB" id="M2QE34"/>
<evidence type="ECO:0000313" key="5">
    <source>
        <dbReference type="Proteomes" id="UP000188551"/>
    </source>
</evidence>
<dbReference type="Proteomes" id="UP000188551">
    <property type="component" value="Unassembled WGS sequence"/>
</dbReference>
<dbReference type="InterPro" id="IPR043917">
    <property type="entry name" value="DUF5753"/>
</dbReference>
<protein>
    <submittedName>
        <fullName evidence="3">Transcriptional regulator</fullName>
    </submittedName>
</protein>
<evidence type="ECO:0000313" key="2">
    <source>
        <dbReference type="EMBL" id="EMD24322.1"/>
    </source>
</evidence>
<proteinExistence type="predicted"/>
<dbReference type="SMART" id="SM00530">
    <property type="entry name" value="HTH_XRE"/>
    <property type="match status" value="1"/>
</dbReference>
<sequence length="293" mass="32661">MDFSDELGPAPTGREQLAAELRRLRDLAGVSGRDLAQRVGISQSKVSRIEAGAVVPSLPEVTTWGKELGVPVETQKRLTALTEAAYNEVHPWHSALEQPGVLQEGAEEHESVATRLQIFQPSVVPGLLQTAEYARRVITLFHRQYADNDLRAEVAKRVHRQLALYDEGRHFEFLITESALRWRPGSTTLLLAQLDRIASLSTLGNVRIGLIPLHTTATTLTTHGFDIYEGDGGERDSSVLVEMIHGEMRTGAAKHVQIYRARWNLLQQMAIFDDEARKFLDSVASNLRTETNH</sequence>
<dbReference type="EMBL" id="ANMG01000059">
    <property type="protein sequence ID" value="EMD24322.1"/>
    <property type="molecule type" value="Genomic_DNA"/>
</dbReference>
<reference evidence="2 4" key="1">
    <citation type="submission" date="2012-10" db="EMBL/GenBank/DDBJ databases">
        <title>Genome assembly of Amycolatopsis azurea DSM 43854.</title>
        <authorList>
            <person name="Khatri I."/>
            <person name="Kaur I."/>
            <person name="Subramanian S."/>
            <person name="Mayilraj S."/>
        </authorList>
    </citation>
    <scope>NUCLEOTIDE SEQUENCE [LARGE SCALE GENOMIC DNA]</scope>
    <source>
        <strain evidence="2 4">DSM 43854</strain>
    </source>
</reference>
<gene>
    <name evidence="3" type="ORF">B0293_08430</name>
    <name evidence="2" type="ORF">C791_5937</name>
</gene>
<name>M2QE34_9PSEU</name>
<dbReference type="InterPro" id="IPR010982">
    <property type="entry name" value="Lambda_DNA-bd_dom_sf"/>
</dbReference>
<dbReference type="CDD" id="cd00093">
    <property type="entry name" value="HTH_XRE"/>
    <property type="match status" value="1"/>
</dbReference>
<feature type="domain" description="HTH cro/C1-type" evidence="1">
    <location>
        <begin position="21"/>
        <end position="75"/>
    </location>
</feature>
<dbReference type="EMBL" id="MUXN01000005">
    <property type="protein sequence ID" value="OOC07088.1"/>
    <property type="molecule type" value="Genomic_DNA"/>
</dbReference>
<evidence type="ECO:0000259" key="1">
    <source>
        <dbReference type="PROSITE" id="PS50943"/>
    </source>
</evidence>
<comment type="caution">
    <text evidence="2">The sequence shown here is derived from an EMBL/GenBank/DDBJ whole genome shotgun (WGS) entry which is preliminary data.</text>
</comment>
<dbReference type="Gene3D" id="1.10.260.40">
    <property type="entry name" value="lambda repressor-like DNA-binding domains"/>
    <property type="match status" value="1"/>
</dbReference>
<dbReference type="PROSITE" id="PS50943">
    <property type="entry name" value="HTH_CROC1"/>
    <property type="match status" value="1"/>
</dbReference>
<dbReference type="OrthoDB" id="4966777at2"/>
<dbReference type="Pfam" id="PF19054">
    <property type="entry name" value="DUF5753"/>
    <property type="match status" value="1"/>
</dbReference>
<dbReference type="Pfam" id="PF13560">
    <property type="entry name" value="HTH_31"/>
    <property type="match status" value="1"/>
</dbReference>
<accession>M2QE34</accession>
<evidence type="ECO:0000313" key="4">
    <source>
        <dbReference type="Proteomes" id="UP000014137"/>
    </source>
</evidence>
<organism evidence="2 4">
    <name type="scientific">Amycolatopsis azurea DSM 43854</name>
    <dbReference type="NCBI Taxonomy" id="1238180"/>
    <lineage>
        <taxon>Bacteria</taxon>
        <taxon>Bacillati</taxon>
        <taxon>Actinomycetota</taxon>
        <taxon>Actinomycetes</taxon>
        <taxon>Pseudonocardiales</taxon>
        <taxon>Pseudonocardiaceae</taxon>
        <taxon>Amycolatopsis</taxon>
    </lineage>
</organism>
<dbReference type="Proteomes" id="UP000014137">
    <property type="component" value="Unassembled WGS sequence"/>
</dbReference>
<dbReference type="PATRIC" id="fig|1238180.3.peg.5852"/>
<reference evidence="3 5" key="2">
    <citation type="submission" date="2017-02" db="EMBL/GenBank/DDBJ databases">
        <title>Amycolatopsis azurea DSM 43854 draft genome.</title>
        <authorList>
            <person name="Mayilraj S."/>
        </authorList>
    </citation>
    <scope>NUCLEOTIDE SEQUENCE [LARGE SCALE GENOMIC DNA]</scope>
    <source>
        <strain evidence="3 5">DSM 43854</strain>
    </source>
</reference>
<dbReference type="SUPFAM" id="SSF47413">
    <property type="entry name" value="lambda repressor-like DNA-binding domains"/>
    <property type="match status" value="1"/>
</dbReference>
<dbReference type="RefSeq" id="WP_005163335.1">
    <property type="nucleotide sequence ID" value="NZ_ANMG01000059.1"/>
</dbReference>